<accession>A0ABS5VPA6</accession>
<gene>
    <name evidence="1" type="ORF">KK060_08145</name>
</gene>
<keyword evidence="2" id="KW-1185">Reference proteome</keyword>
<dbReference type="Gene3D" id="3.90.1140.10">
    <property type="entry name" value="Cyclic phosphodiesterase"/>
    <property type="match status" value="1"/>
</dbReference>
<keyword evidence="1" id="KW-0436">Ligase</keyword>
<dbReference type="Pfam" id="PF13563">
    <property type="entry name" value="2_5_RNA_ligase2"/>
    <property type="match status" value="1"/>
</dbReference>
<dbReference type="Proteomes" id="UP000772618">
    <property type="component" value="Unassembled WGS sequence"/>
</dbReference>
<reference evidence="1 2" key="1">
    <citation type="submission" date="2021-05" db="EMBL/GenBank/DDBJ databases">
        <title>A Polyphasic approach of four new species of the genus Ohtaekwangia: Ohtaekwangia histidinii sp. nov., Ohtaekwangia cretensis sp. nov., Ohtaekwangia indiensis sp. nov., Ohtaekwangia reichenbachii sp. nov. from diverse environment.</title>
        <authorList>
            <person name="Octaviana S."/>
        </authorList>
    </citation>
    <scope>NUCLEOTIDE SEQUENCE [LARGE SCALE GENOMIC DNA]</scope>
    <source>
        <strain evidence="1 2">PWU20</strain>
    </source>
</reference>
<comment type="caution">
    <text evidence="1">The sequence shown here is derived from an EMBL/GenBank/DDBJ whole genome shotgun (WGS) entry which is preliminary data.</text>
</comment>
<dbReference type="GO" id="GO:0016874">
    <property type="term" value="F:ligase activity"/>
    <property type="evidence" value="ECO:0007669"/>
    <property type="project" value="UniProtKB-KW"/>
</dbReference>
<protein>
    <submittedName>
        <fullName evidence="1">2'-5' RNA ligase family protein</fullName>
    </submittedName>
</protein>
<dbReference type="EMBL" id="JAHESD010000013">
    <property type="protein sequence ID" value="MBT1703248.1"/>
    <property type="molecule type" value="Genomic_DNA"/>
</dbReference>
<evidence type="ECO:0000313" key="1">
    <source>
        <dbReference type="EMBL" id="MBT1703248.1"/>
    </source>
</evidence>
<sequence>MKLNYQLTHPTEKPVKELFFLISPPRHIASDVFVLKDDVHYLTGRELNDRYSRAHISLFKYSDTEHHMKHMIRFVEARATEIKPFNIFLKDFGTFYNGSNRTIYMDIVNKTPIQEIFEKTVKEDKNFIPHITIAKNLLHEDFLKCWPYLKGLNYSNQHFLCDRITVLAKADKSWIHFKDIMFGGNA</sequence>
<proteinExistence type="predicted"/>
<dbReference type="SUPFAM" id="SSF55144">
    <property type="entry name" value="LigT-like"/>
    <property type="match status" value="1"/>
</dbReference>
<dbReference type="PANTHER" id="PTHR40037">
    <property type="entry name" value="PHOSPHOESTERASE YJCG-RELATED"/>
    <property type="match status" value="1"/>
</dbReference>
<organism evidence="1 2">
    <name type="scientific">Chryseosolibacter indicus</name>
    <dbReference type="NCBI Taxonomy" id="2782351"/>
    <lineage>
        <taxon>Bacteria</taxon>
        <taxon>Pseudomonadati</taxon>
        <taxon>Bacteroidota</taxon>
        <taxon>Cytophagia</taxon>
        <taxon>Cytophagales</taxon>
        <taxon>Chryseotaleaceae</taxon>
        <taxon>Chryseosolibacter</taxon>
    </lineage>
</organism>
<dbReference type="PANTHER" id="PTHR40037:SF1">
    <property type="entry name" value="PHOSPHOESTERASE SAOUHSC_00951-RELATED"/>
    <property type="match status" value="1"/>
</dbReference>
<dbReference type="InterPro" id="IPR050580">
    <property type="entry name" value="2H_phosphoesterase_YjcG-like"/>
</dbReference>
<name>A0ABS5VPA6_9BACT</name>
<dbReference type="RefSeq" id="WP_254153214.1">
    <property type="nucleotide sequence ID" value="NZ_JAHESD010000013.1"/>
</dbReference>
<evidence type="ECO:0000313" key="2">
    <source>
        <dbReference type="Proteomes" id="UP000772618"/>
    </source>
</evidence>
<dbReference type="InterPro" id="IPR009097">
    <property type="entry name" value="Cyclic_Pdiesterase"/>
</dbReference>